<feature type="transmembrane region" description="Helical" evidence="6">
    <location>
        <begin position="122"/>
        <end position="142"/>
    </location>
</feature>
<dbReference type="RefSeq" id="WP_183911089.1">
    <property type="nucleotide sequence ID" value="NZ_JACHXZ010000004.1"/>
</dbReference>
<evidence type="ECO:0000256" key="5">
    <source>
        <dbReference type="ARBA" id="ARBA00023136"/>
    </source>
</evidence>
<evidence type="ECO:0000313" key="8">
    <source>
        <dbReference type="Proteomes" id="UP000559987"/>
    </source>
</evidence>
<accession>A0A839UUD0</accession>
<dbReference type="PANTHER" id="PTHR43701:SF2">
    <property type="entry name" value="MEMBRANE TRANSPORTER PROTEIN YJNA-RELATED"/>
    <property type="match status" value="1"/>
</dbReference>
<keyword evidence="8" id="KW-1185">Reference proteome</keyword>
<keyword evidence="4 6" id="KW-1133">Transmembrane helix</keyword>
<dbReference type="Pfam" id="PF01925">
    <property type="entry name" value="TauE"/>
    <property type="match status" value="1"/>
</dbReference>
<keyword evidence="3 6" id="KW-0812">Transmembrane</keyword>
<feature type="transmembrane region" description="Helical" evidence="6">
    <location>
        <begin position="180"/>
        <end position="207"/>
    </location>
</feature>
<name>A0A839UUD0_9GAMM</name>
<feature type="transmembrane region" description="Helical" evidence="6">
    <location>
        <begin position="35"/>
        <end position="60"/>
    </location>
</feature>
<dbReference type="InterPro" id="IPR051598">
    <property type="entry name" value="TSUP/Inactive_protease-like"/>
</dbReference>
<dbReference type="InterPro" id="IPR002781">
    <property type="entry name" value="TM_pro_TauE-like"/>
</dbReference>
<reference evidence="7 8" key="1">
    <citation type="submission" date="2020-08" db="EMBL/GenBank/DDBJ databases">
        <title>Genomic Encyclopedia of Type Strains, Phase III (KMG-III): the genomes of soil and plant-associated and newly described type strains.</title>
        <authorList>
            <person name="Whitman W."/>
        </authorList>
    </citation>
    <scope>NUCLEOTIDE SEQUENCE [LARGE SCALE GENOMIC DNA]</scope>
    <source>
        <strain evidence="7 8">CECT 8571</strain>
    </source>
</reference>
<dbReference type="EMBL" id="JACHXZ010000004">
    <property type="protein sequence ID" value="MBB3169586.1"/>
    <property type="molecule type" value="Genomic_DNA"/>
</dbReference>
<sequence>MPLRLLTLIVATLLGTALLAIWWQADLTWARAVQFFPVLFVGIGGATIANASGVGGGVVFVPVFDYFNSAGIVPVTATQIVATSFLIQCFGMTTGSLTWLNKMRHQGPQPATGIATRDFWQIICWVVAGCLPALLATQYIFAFTPADVLFWFKSLSICLGCALLMSVWRDNPNKRPRYSLAQIDLLVLAALGVIGGFATALFSVGVGELVALYLFIRNYPLVTCAATAVIITAITVLTGLVYHLLHTDIPWQLAAFAIPGAVIGGYIARGFAYFLGPHRLKILAGLWIVGSSVYLLAAH</sequence>
<evidence type="ECO:0000256" key="4">
    <source>
        <dbReference type="ARBA" id="ARBA00022989"/>
    </source>
</evidence>
<dbReference type="PANTHER" id="PTHR43701">
    <property type="entry name" value="MEMBRANE TRANSPORTER PROTEIN MJ0441-RELATED"/>
    <property type="match status" value="1"/>
</dbReference>
<feature type="transmembrane region" description="Helical" evidence="6">
    <location>
        <begin position="280"/>
        <end position="297"/>
    </location>
</feature>
<dbReference type="GO" id="GO:0005886">
    <property type="term" value="C:plasma membrane"/>
    <property type="evidence" value="ECO:0007669"/>
    <property type="project" value="UniProtKB-SubCell"/>
</dbReference>
<proteinExistence type="inferred from homology"/>
<evidence type="ECO:0000256" key="6">
    <source>
        <dbReference type="RuleBase" id="RU363041"/>
    </source>
</evidence>
<protein>
    <recommendedName>
        <fullName evidence="6">Probable membrane transporter protein</fullName>
    </recommendedName>
</protein>
<comment type="similarity">
    <text evidence="2 6">Belongs to the 4-toluene sulfonate uptake permease (TSUP) (TC 2.A.102) family.</text>
</comment>
<comment type="caution">
    <text evidence="7">The sequence shown here is derived from an EMBL/GenBank/DDBJ whole genome shotgun (WGS) entry which is preliminary data.</text>
</comment>
<evidence type="ECO:0000256" key="1">
    <source>
        <dbReference type="ARBA" id="ARBA00004141"/>
    </source>
</evidence>
<keyword evidence="6" id="KW-1003">Cell membrane</keyword>
<dbReference type="Proteomes" id="UP000559987">
    <property type="component" value="Unassembled WGS sequence"/>
</dbReference>
<keyword evidence="5 6" id="KW-0472">Membrane</keyword>
<feature type="transmembrane region" description="Helical" evidence="6">
    <location>
        <begin position="6"/>
        <end position="23"/>
    </location>
</feature>
<comment type="subcellular location">
    <subcellularLocation>
        <location evidence="6">Cell membrane</location>
        <topology evidence="6">Multi-pass membrane protein</topology>
    </subcellularLocation>
    <subcellularLocation>
        <location evidence="1">Membrane</location>
        <topology evidence="1">Multi-pass membrane protein</topology>
    </subcellularLocation>
</comment>
<evidence type="ECO:0000256" key="2">
    <source>
        <dbReference type="ARBA" id="ARBA00009142"/>
    </source>
</evidence>
<evidence type="ECO:0000313" key="7">
    <source>
        <dbReference type="EMBL" id="MBB3169586.1"/>
    </source>
</evidence>
<feature type="transmembrane region" description="Helical" evidence="6">
    <location>
        <begin position="253"/>
        <end position="274"/>
    </location>
</feature>
<gene>
    <name evidence="7" type="ORF">FHS30_002799</name>
</gene>
<feature type="transmembrane region" description="Helical" evidence="6">
    <location>
        <begin position="148"/>
        <end position="168"/>
    </location>
</feature>
<organism evidence="7 8">
    <name type="scientific">Simiduia aestuariiviva</name>
    <dbReference type="NCBI Taxonomy" id="1510459"/>
    <lineage>
        <taxon>Bacteria</taxon>
        <taxon>Pseudomonadati</taxon>
        <taxon>Pseudomonadota</taxon>
        <taxon>Gammaproteobacteria</taxon>
        <taxon>Cellvibrionales</taxon>
        <taxon>Cellvibrionaceae</taxon>
        <taxon>Simiduia</taxon>
    </lineage>
</organism>
<feature type="transmembrane region" description="Helical" evidence="6">
    <location>
        <begin position="219"/>
        <end position="241"/>
    </location>
</feature>
<dbReference type="AlphaFoldDB" id="A0A839UUD0"/>
<evidence type="ECO:0000256" key="3">
    <source>
        <dbReference type="ARBA" id="ARBA00022692"/>
    </source>
</evidence>